<dbReference type="InterPro" id="IPR013422">
    <property type="entry name" value="CRISPR-assoc_prot_Cas5_N"/>
</dbReference>
<feature type="region of interest" description="Disordered" evidence="2">
    <location>
        <begin position="214"/>
        <end position="233"/>
    </location>
</feature>
<evidence type="ECO:0000313" key="4">
    <source>
        <dbReference type="Proteomes" id="UP000320791"/>
    </source>
</evidence>
<dbReference type="NCBIfam" id="TIGR01868">
    <property type="entry name" value="casD_Cas5e"/>
    <property type="match status" value="1"/>
</dbReference>
<dbReference type="EMBL" id="VOHM01000009">
    <property type="protein sequence ID" value="TWT26484.1"/>
    <property type="molecule type" value="Genomic_DNA"/>
</dbReference>
<accession>A0A5C5UJV0</accession>
<keyword evidence="4" id="KW-1185">Reference proteome</keyword>
<organism evidence="3 4">
    <name type="scientific">Corynebacterium canis</name>
    <dbReference type="NCBI Taxonomy" id="679663"/>
    <lineage>
        <taxon>Bacteria</taxon>
        <taxon>Bacillati</taxon>
        <taxon>Actinomycetota</taxon>
        <taxon>Actinomycetes</taxon>
        <taxon>Mycobacteriales</taxon>
        <taxon>Corynebacteriaceae</taxon>
        <taxon>Corynebacterium</taxon>
    </lineage>
</organism>
<sequence>MSVLLLRFAGPMQAWGDSSRFNHRATRREPTKSGVFGLLAAAQGRRRSDPLEDLLDLRFGVRTDQVGRVITDFQTEIDWRTGKSKALTYRDYLADARFLVVIEGNRTFLESLEAAVKSPAYPLFLGRRSCPPSGNITLGIHEQTLDKALVNHEWLAATWYRKKQPARVQLAISRDQLPGEQADEFIRDVPVNFEQRHRQHNLRGVVHRFTPLFENPDGRQTRDHNPFELIGGA</sequence>
<proteinExistence type="predicted"/>
<evidence type="ECO:0000256" key="1">
    <source>
        <dbReference type="ARBA" id="ARBA00023118"/>
    </source>
</evidence>
<evidence type="ECO:0000256" key="2">
    <source>
        <dbReference type="SAM" id="MobiDB-lite"/>
    </source>
</evidence>
<dbReference type="AlphaFoldDB" id="A0A5C5UJV0"/>
<feature type="compositionally biased region" description="Basic and acidic residues" evidence="2">
    <location>
        <begin position="216"/>
        <end position="226"/>
    </location>
</feature>
<dbReference type="GO" id="GO:0003723">
    <property type="term" value="F:RNA binding"/>
    <property type="evidence" value="ECO:0007669"/>
    <property type="project" value="InterPro"/>
</dbReference>
<dbReference type="CDD" id="cd09645">
    <property type="entry name" value="Cas5_I-E"/>
    <property type="match status" value="1"/>
</dbReference>
<dbReference type="Proteomes" id="UP000320791">
    <property type="component" value="Unassembled WGS sequence"/>
</dbReference>
<name>A0A5C5UJV0_9CORY</name>
<keyword evidence="1" id="KW-0051">Antiviral defense</keyword>
<dbReference type="Pfam" id="PF09704">
    <property type="entry name" value="Cas_Cas5d"/>
    <property type="match status" value="1"/>
</dbReference>
<comment type="caution">
    <text evidence="3">The sequence shown here is derived from an EMBL/GenBank/DDBJ whole genome shotgun (WGS) entry which is preliminary data.</text>
</comment>
<protein>
    <submittedName>
        <fullName evidence="3">Type I-E CRISPR-associated protein Cas5/CasD</fullName>
    </submittedName>
</protein>
<dbReference type="GO" id="GO:0051607">
    <property type="term" value="P:defense response to virus"/>
    <property type="evidence" value="ECO:0007669"/>
    <property type="project" value="UniProtKB-KW"/>
</dbReference>
<dbReference type="Gene3D" id="3.30.70.2660">
    <property type="match status" value="1"/>
</dbReference>
<dbReference type="InterPro" id="IPR010147">
    <property type="entry name" value="CRISPR-assoc_prot_CasD"/>
</dbReference>
<dbReference type="InterPro" id="IPR021124">
    <property type="entry name" value="CRISPR-assoc_prot_Cas5"/>
</dbReference>
<dbReference type="GO" id="GO:0043571">
    <property type="term" value="P:maintenance of CRISPR repeat elements"/>
    <property type="evidence" value="ECO:0007669"/>
    <property type="project" value="InterPro"/>
</dbReference>
<gene>
    <name evidence="3" type="primary">cas5e</name>
    <name evidence="3" type="ORF">FRX94_05330</name>
</gene>
<dbReference type="RefSeq" id="WP_146324099.1">
    <property type="nucleotide sequence ID" value="NZ_BAABLR010000074.1"/>
</dbReference>
<evidence type="ECO:0000313" key="3">
    <source>
        <dbReference type="EMBL" id="TWT26484.1"/>
    </source>
</evidence>
<dbReference type="NCBIfam" id="TIGR02593">
    <property type="entry name" value="CRISPR_cas5"/>
    <property type="match status" value="1"/>
</dbReference>
<dbReference type="OrthoDB" id="3189549at2"/>
<reference evidence="3 4" key="1">
    <citation type="submission" date="2019-08" db="EMBL/GenBank/DDBJ databases">
        <authorList>
            <person name="Lei W."/>
        </authorList>
    </citation>
    <scope>NUCLEOTIDE SEQUENCE [LARGE SCALE GENOMIC DNA]</scope>
    <source>
        <strain evidence="3 4">CCUG 58627</strain>
    </source>
</reference>